<dbReference type="EMBL" id="JADGKB010000127">
    <property type="protein sequence ID" value="KAJ3252873.1"/>
    <property type="molecule type" value="Genomic_DNA"/>
</dbReference>
<evidence type="ECO:0000313" key="2">
    <source>
        <dbReference type="EMBL" id="KAJ3252873.1"/>
    </source>
</evidence>
<feature type="region of interest" description="Disordered" evidence="1">
    <location>
        <begin position="38"/>
        <end position="67"/>
    </location>
</feature>
<accession>A0AAD5Y577</accession>
<feature type="compositionally biased region" description="Basic and acidic residues" evidence="1">
    <location>
        <begin position="186"/>
        <end position="196"/>
    </location>
</feature>
<proteinExistence type="predicted"/>
<sequence>MSNSPWSYRLSQKSRPKSTVKQMVLSNQASIESLIRQAKPLTTSAQKNRQSATSRPTTVGDLKFHTGDSKWKPDYQNKRSIHTSKTVETTDERQSRVRFSEPEYDKKECSSTKPVYLNEANLKKHTEYMRMIQPLSVIERVAQWAQGIPMVLEDPDTPLSHPSQSKSCISKRKSLGESQSVPSLHSNDKEDKESQHRQKSLPLLGEMQLTANRVQSPLFVTSFNSKQRTQEMKKKDQLPVTEPLKFAHIDNHGDRGRLICCLKVEIKSGVYKMLPIHKVVNF</sequence>
<protein>
    <submittedName>
        <fullName evidence="2">Uncharacterized protein</fullName>
    </submittedName>
</protein>
<feature type="compositionally biased region" description="Basic and acidic residues" evidence="1">
    <location>
        <begin position="88"/>
        <end position="110"/>
    </location>
</feature>
<feature type="region of interest" description="Disordered" evidence="1">
    <location>
        <begin position="155"/>
        <end position="198"/>
    </location>
</feature>
<feature type="compositionally biased region" description="Polar residues" evidence="1">
    <location>
        <begin position="1"/>
        <end position="11"/>
    </location>
</feature>
<gene>
    <name evidence="2" type="ORF">HK103_001118</name>
</gene>
<dbReference type="Proteomes" id="UP001210925">
    <property type="component" value="Unassembled WGS sequence"/>
</dbReference>
<feature type="compositionally biased region" description="Polar residues" evidence="1">
    <location>
        <begin position="40"/>
        <end position="57"/>
    </location>
</feature>
<evidence type="ECO:0000256" key="1">
    <source>
        <dbReference type="SAM" id="MobiDB-lite"/>
    </source>
</evidence>
<comment type="caution">
    <text evidence="2">The sequence shown here is derived from an EMBL/GenBank/DDBJ whole genome shotgun (WGS) entry which is preliminary data.</text>
</comment>
<keyword evidence="3" id="KW-1185">Reference proteome</keyword>
<feature type="region of interest" description="Disordered" evidence="1">
    <location>
        <begin position="84"/>
        <end position="111"/>
    </location>
</feature>
<feature type="compositionally biased region" description="Polar residues" evidence="1">
    <location>
        <begin position="176"/>
        <end position="185"/>
    </location>
</feature>
<dbReference type="AlphaFoldDB" id="A0AAD5Y577"/>
<reference evidence="2" key="1">
    <citation type="submission" date="2020-05" db="EMBL/GenBank/DDBJ databases">
        <title>Phylogenomic resolution of chytrid fungi.</title>
        <authorList>
            <person name="Stajich J.E."/>
            <person name="Amses K."/>
            <person name="Simmons R."/>
            <person name="Seto K."/>
            <person name="Myers J."/>
            <person name="Bonds A."/>
            <person name="Quandt C.A."/>
            <person name="Barry K."/>
            <person name="Liu P."/>
            <person name="Grigoriev I."/>
            <person name="Longcore J.E."/>
            <person name="James T.Y."/>
        </authorList>
    </citation>
    <scope>NUCLEOTIDE SEQUENCE</scope>
    <source>
        <strain evidence="2">PLAUS21</strain>
    </source>
</reference>
<evidence type="ECO:0000313" key="3">
    <source>
        <dbReference type="Proteomes" id="UP001210925"/>
    </source>
</evidence>
<name>A0AAD5Y577_9FUNG</name>
<feature type="region of interest" description="Disordered" evidence="1">
    <location>
        <begin position="1"/>
        <end position="21"/>
    </location>
</feature>
<organism evidence="2 3">
    <name type="scientific">Boothiomyces macroporosus</name>
    <dbReference type="NCBI Taxonomy" id="261099"/>
    <lineage>
        <taxon>Eukaryota</taxon>
        <taxon>Fungi</taxon>
        <taxon>Fungi incertae sedis</taxon>
        <taxon>Chytridiomycota</taxon>
        <taxon>Chytridiomycota incertae sedis</taxon>
        <taxon>Chytridiomycetes</taxon>
        <taxon>Rhizophydiales</taxon>
        <taxon>Terramycetaceae</taxon>
        <taxon>Boothiomyces</taxon>
    </lineage>
</organism>